<dbReference type="SMART" id="SM00239">
    <property type="entry name" value="C2"/>
    <property type="match status" value="1"/>
</dbReference>
<proteinExistence type="predicted"/>
<gene>
    <name evidence="3" type="ORF">M501DRAFT_1028668</name>
</gene>
<dbReference type="Proteomes" id="UP000799429">
    <property type="component" value="Unassembled WGS sequence"/>
</dbReference>
<dbReference type="InterPro" id="IPR035892">
    <property type="entry name" value="C2_domain_sf"/>
</dbReference>
<dbReference type="PANTHER" id="PTHR47052">
    <property type="entry name" value="CONSERVED SERINE PROLINE-RICH PROTEIN (AFU_ORTHOLOGUE AFUA_2G01790)"/>
    <property type="match status" value="1"/>
</dbReference>
<reference evidence="3" key="1">
    <citation type="journal article" date="2020" name="Stud. Mycol.">
        <title>101 Dothideomycetes genomes: a test case for predicting lifestyles and emergence of pathogens.</title>
        <authorList>
            <person name="Haridas S."/>
            <person name="Albert R."/>
            <person name="Binder M."/>
            <person name="Bloem J."/>
            <person name="Labutti K."/>
            <person name="Salamov A."/>
            <person name="Andreopoulos B."/>
            <person name="Baker S."/>
            <person name="Barry K."/>
            <person name="Bills G."/>
            <person name="Bluhm B."/>
            <person name="Cannon C."/>
            <person name="Castanera R."/>
            <person name="Culley D."/>
            <person name="Daum C."/>
            <person name="Ezra D."/>
            <person name="Gonzalez J."/>
            <person name="Henrissat B."/>
            <person name="Kuo A."/>
            <person name="Liang C."/>
            <person name="Lipzen A."/>
            <person name="Lutzoni F."/>
            <person name="Magnuson J."/>
            <person name="Mondo S."/>
            <person name="Nolan M."/>
            <person name="Ohm R."/>
            <person name="Pangilinan J."/>
            <person name="Park H.-J."/>
            <person name="Ramirez L."/>
            <person name="Alfaro M."/>
            <person name="Sun H."/>
            <person name="Tritt A."/>
            <person name="Yoshinaga Y."/>
            <person name="Zwiers L.-H."/>
            <person name="Turgeon B."/>
            <person name="Goodwin S."/>
            <person name="Spatafora J."/>
            <person name="Crous P."/>
            <person name="Grigoriev I."/>
        </authorList>
    </citation>
    <scope>NUCLEOTIDE SEQUENCE</scope>
    <source>
        <strain evidence="3">CBS 101060</strain>
    </source>
</reference>
<organism evidence="3 4">
    <name type="scientific">Patellaria atrata CBS 101060</name>
    <dbReference type="NCBI Taxonomy" id="1346257"/>
    <lineage>
        <taxon>Eukaryota</taxon>
        <taxon>Fungi</taxon>
        <taxon>Dikarya</taxon>
        <taxon>Ascomycota</taxon>
        <taxon>Pezizomycotina</taxon>
        <taxon>Dothideomycetes</taxon>
        <taxon>Dothideomycetes incertae sedis</taxon>
        <taxon>Patellariales</taxon>
        <taxon>Patellariaceae</taxon>
        <taxon>Patellaria</taxon>
    </lineage>
</organism>
<feature type="compositionally biased region" description="Basic and acidic residues" evidence="1">
    <location>
        <begin position="327"/>
        <end position="344"/>
    </location>
</feature>
<feature type="compositionally biased region" description="Basic and acidic residues" evidence="1">
    <location>
        <begin position="587"/>
        <end position="606"/>
    </location>
</feature>
<name>A0A9P4SGB6_9PEZI</name>
<evidence type="ECO:0000259" key="2">
    <source>
        <dbReference type="PROSITE" id="PS50004"/>
    </source>
</evidence>
<feature type="compositionally biased region" description="Basic and acidic residues" evidence="1">
    <location>
        <begin position="549"/>
        <end position="564"/>
    </location>
</feature>
<feature type="compositionally biased region" description="Basic and acidic residues" evidence="1">
    <location>
        <begin position="791"/>
        <end position="810"/>
    </location>
</feature>
<feature type="compositionally biased region" description="Polar residues" evidence="1">
    <location>
        <begin position="732"/>
        <end position="751"/>
    </location>
</feature>
<dbReference type="AlphaFoldDB" id="A0A9P4SGB6"/>
<dbReference type="PROSITE" id="PS50004">
    <property type="entry name" value="C2"/>
    <property type="match status" value="1"/>
</dbReference>
<dbReference type="EMBL" id="MU006090">
    <property type="protein sequence ID" value="KAF2841869.1"/>
    <property type="molecule type" value="Genomic_DNA"/>
</dbReference>
<evidence type="ECO:0000256" key="1">
    <source>
        <dbReference type="SAM" id="MobiDB-lite"/>
    </source>
</evidence>
<feature type="region of interest" description="Disordered" evidence="1">
    <location>
        <begin position="692"/>
        <end position="936"/>
    </location>
</feature>
<dbReference type="PANTHER" id="PTHR47052:SF3">
    <property type="entry name" value="INGRESSION PROTEIN 1"/>
    <property type="match status" value="1"/>
</dbReference>
<accession>A0A9P4SGB6</accession>
<dbReference type="InterPro" id="IPR052981">
    <property type="entry name" value="Ingression_C2_domain"/>
</dbReference>
<feature type="compositionally biased region" description="Polar residues" evidence="1">
    <location>
        <begin position="886"/>
        <end position="917"/>
    </location>
</feature>
<keyword evidence="4" id="KW-1185">Reference proteome</keyword>
<sequence length="968" mass="109229">MANKMFKPSAGIYADLTVDGPEIGSLILVIYKAKNLRNLKTMGKQNVYCAARLGKEAKKTGIHQRGGQNPQWEQEPKSGGTPTNPLQFTVRDSADYRNLYLACYKDDRKTELIGDATIDLNPDVSEEPEEEQERAKQRVLVPGGRKIKYGFDIKFKDQKGNEHYGGTVFIEMTYHDTRVQPEKPTAKRKEHSRTTQEDFQGTVGGPRQLTPVKRRPLPADPTVPSHARNSEQDHVQSSSVPQTRQRDFENTPRPQPESYPQSTEHIPSKSRRSIYGDGHSQQSEQKRVIPDHSTAQQSRNSPQPRRSHHQHSHYETHSPVLDSYPNEETRVHSGYKNPRDRVTEHVPPYHNSTSSFPQREDENRPVAGQRSSTVQYQQSRPAYRPSESYSNAPSLPHSYSAPDVGHRDVFQEPIYDRSGYHNRHQEDRGHEQDQSDDHSYQSSPHQQYSSSGMPVDPNRHTYYEKEPEDYSQPSQEPYSRYNPYNDPSYDRVSALRLQPTVEDENPVPPPPPAHRSGASIIPYESHHRPNDDMTVAPLNIARSREVLRHHYENSPREYSQHFDSHPPGSQSTDHRLVRQTMQNSYEDFPRPSSRDDMVPSPLKEHYGTPLSLVPGYNPRDPQESHRRMSRTSISAALPPSPSPAYQPPVYEPPPNYDTSPQRDPVLRYSQLTIEGPPGYSTPPQYLQEREEEIAPMIKPRAVSPVVAPRESRTAHRSMPSRKSVSPRPGSTDGRNLSSTPFSPDSFDTFNPNIRSNSASNSGSSYIPNSADERSPRLPYEVPSGKSSVSLSDDKIVGFDGRVIDPSDHLPTETWAPEPEVKGKSKPTPVRDREKLTGAREPGSRALVRFGGRERESFHEIEREREDRIISSVSSTVHSGRNKLQKRNGQTTDSSPVYQTSSQPLRERQNPSGYSTGSPGYVRAGGAPPIPAKVPLDRGSEDMMALSKELSGIEIGTVGRRGNRRSRYG</sequence>
<feature type="compositionally biased region" description="Low complexity" evidence="1">
    <location>
        <begin position="440"/>
        <end position="451"/>
    </location>
</feature>
<evidence type="ECO:0000313" key="3">
    <source>
        <dbReference type="EMBL" id="KAF2841869.1"/>
    </source>
</evidence>
<dbReference type="Pfam" id="PF00168">
    <property type="entry name" value="C2"/>
    <property type="match status" value="1"/>
</dbReference>
<feature type="compositionally biased region" description="Basic and acidic residues" evidence="1">
    <location>
        <begin position="404"/>
        <end position="439"/>
    </location>
</feature>
<feature type="compositionally biased region" description="Basic and acidic residues" evidence="1">
    <location>
        <begin position="818"/>
        <end position="837"/>
    </location>
</feature>
<feature type="compositionally biased region" description="Basic and acidic residues" evidence="1">
    <location>
        <begin position="175"/>
        <end position="196"/>
    </location>
</feature>
<feature type="compositionally biased region" description="Basic and acidic residues" evidence="1">
    <location>
        <begin position="850"/>
        <end position="868"/>
    </location>
</feature>
<dbReference type="OrthoDB" id="270970at2759"/>
<feature type="compositionally biased region" description="Polar residues" evidence="1">
    <location>
        <begin position="369"/>
        <end position="380"/>
    </location>
</feature>
<feature type="region of interest" description="Disordered" evidence="1">
    <location>
        <begin position="175"/>
        <end position="533"/>
    </location>
</feature>
<feature type="region of interest" description="Disordered" evidence="1">
    <location>
        <begin position="549"/>
        <end position="664"/>
    </location>
</feature>
<protein>
    <recommendedName>
        <fullName evidence="2">C2 domain-containing protein</fullName>
    </recommendedName>
</protein>
<comment type="caution">
    <text evidence="3">The sequence shown here is derived from an EMBL/GenBank/DDBJ whole genome shotgun (WGS) entry which is preliminary data.</text>
</comment>
<feature type="region of interest" description="Disordered" evidence="1">
    <location>
        <begin position="59"/>
        <end position="88"/>
    </location>
</feature>
<feature type="compositionally biased region" description="Polar residues" evidence="1">
    <location>
        <begin position="293"/>
        <end position="304"/>
    </location>
</feature>
<feature type="compositionally biased region" description="Low complexity" evidence="1">
    <location>
        <begin position="752"/>
        <end position="769"/>
    </location>
</feature>
<dbReference type="SUPFAM" id="SSF49562">
    <property type="entry name" value="C2 domain (Calcium/lipid-binding domain, CaLB)"/>
    <property type="match status" value="1"/>
</dbReference>
<dbReference type="Gene3D" id="2.60.40.150">
    <property type="entry name" value="C2 domain"/>
    <property type="match status" value="1"/>
</dbReference>
<evidence type="ECO:0000313" key="4">
    <source>
        <dbReference type="Proteomes" id="UP000799429"/>
    </source>
</evidence>
<feature type="domain" description="C2" evidence="2">
    <location>
        <begin position="8"/>
        <end position="134"/>
    </location>
</feature>
<feature type="compositionally biased region" description="Pro residues" evidence="1">
    <location>
        <begin position="638"/>
        <end position="655"/>
    </location>
</feature>
<dbReference type="InterPro" id="IPR000008">
    <property type="entry name" value="C2_dom"/>
</dbReference>